<evidence type="ECO:0000313" key="2">
    <source>
        <dbReference type="EMBL" id="KAI3909672.1"/>
    </source>
</evidence>
<dbReference type="Proteomes" id="UP001202328">
    <property type="component" value="Unassembled WGS sequence"/>
</dbReference>
<keyword evidence="1" id="KW-0472">Membrane</keyword>
<comment type="caution">
    <text evidence="2">The sequence shown here is derived from an EMBL/GenBank/DDBJ whole genome shotgun (WGS) entry which is preliminary data.</text>
</comment>
<protein>
    <submittedName>
        <fullName evidence="2">Uncharacterized protein</fullName>
    </submittedName>
</protein>
<feature type="non-terminal residue" evidence="2">
    <location>
        <position position="52"/>
    </location>
</feature>
<reference evidence="2" key="1">
    <citation type="submission" date="2022-04" db="EMBL/GenBank/DDBJ databases">
        <title>A functionally conserved STORR gene fusion in Papaver species that diverged 16.8 million years ago.</title>
        <authorList>
            <person name="Catania T."/>
        </authorList>
    </citation>
    <scope>NUCLEOTIDE SEQUENCE</scope>
    <source>
        <strain evidence="2">S-188037</strain>
    </source>
</reference>
<evidence type="ECO:0000313" key="3">
    <source>
        <dbReference type="Proteomes" id="UP001202328"/>
    </source>
</evidence>
<gene>
    <name evidence="2" type="ORF">MKW98_014089</name>
</gene>
<sequence length="52" mass="5928">MMVLDPVRLMVLVVMLLLIAWIMKMGMILSFYPSESSRKKVDILTIDGNLDS</sequence>
<evidence type="ECO:0000256" key="1">
    <source>
        <dbReference type="SAM" id="Phobius"/>
    </source>
</evidence>
<keyword evidence="3" id="KW-1185">Reference proteome</keyword>
<feature type="transmembrane region" description="Helical" evidence="1">
    <location>
        <begin position="12"/>
        <end position="32"/>
    </location>
</feature>
<accession>A0AAD4XG64</accession>
<dbReference type="AlphaFoldDB" id="A0AAD4XG64"/>
<keyword evidence="1" id="KW-0812">Transmembrane</keyword>
<name>A0AAD4XG64_9MAGN</name>
<dbReference type="EMBL" id="JAJJMB010010315">
    <property type="protein sequence ID" value="KAI3909672.1"/>
    <property type="molecule type" value="Genomic_DNA"/>
</dbReference>
<proteinExistence type="predicted"/>
<organism evidence="2 3">
    <name type="scientific">Papaver atlanticum</name>
    <dbReference type="NCBI Taxonomy" id="357466"/>
    <lineage>
        <taxon>Eukaryota</taxon>
        <taxon>Viridiplantae</taxon>
        <taxon>Streptophyta</taxon>
        <taxon>Embryophyta</taxon>
        <taxon>Tracheophyta</taxon>
        <taxon>Spermatophyta</taxon>
        <taxon>Magnoliopsida</taxon>
        <taxon>Ranunculales</taxon>
        <taxon>Papaveraceae</taxon>
        <taxon>Papaveroideae</taxon>
        <taxon>Papaver</taxon>
    </lineage>
</organism>
<keyword evidence="1" id="KW-1133">Transmembrane helix</keyword>